<reference evidence="3 5" key="1">
    <citation type="submission" date="2016-02" db="EMBL/GenBank/DDBJ databases">
        <authorList>
            <person name="Nicholson A.C."/>
            <person name="Humrighouse B.W."/>
            <person name="Loparev V."/>
            <person name="Emery B."/>
            <person name="Graziano J."/>
            <person name="McQuiston J.R."/>
        </authorList>
    </citation>
    <scope>NUCLEOTIDE SEQUENCE [LARGE SCALE GENOMIC DNA]</scope>
    <source>
        <strain evidence="3 5">E6809</strain>
    </source>
</reference>
<feature type="region of interest" description="Disordered" evidence="1">
    <location>
        <begin position="261"/>
        <end position="282"/>
    </location>
</feature>
<keyword evidence="2" id="KW-0732">Signal</keyword>
<accession>A0A494J6E3</accession>
<protein>
    <recommendedName>
        <fullName evidence="6">Fibrobacter succinogenes major paralogous domain-containing protein</fullName>
    </recommendedName>
</protein>
<reference evidence="4" key="2">
    <citation type="submission" date="2016-06" db="EMBL/GenBank/DDBJ databases">
        <authorList>
            <person name="Nicholson A.C."/>
        </authorList>
    </citation>
    <scope>NUCLEOTIDE SEQUENCE [LARGE SCALE GENOMIC DNA]</scope>
    <source>
        <strain evidence="4">E6809</strain>
    </source>
</reference>
<proteinExistence type="predicted"/>
<feature type="signal peptide" evidence="2">
    <location>
        <begin position="1"/>
        <end position="28"/>
    </location>
</feature>
<feature type="chain" id="PRO_5043193531" description="Fibrobacter succinogenes major paralogous domain-containing protein" evidence="2">
    <location>
        <begin position="29"/>
        <end position="564"/>
    </location>
</feature>
<dbReference type="EMBL" id="MAHS01000010">
    <property type="protein sequence ID" value="OPB49005.1"/>
    <property type="molecule type" value="Genomic_DNA"/>
</dbReference>
<sequence length="564" mass="60350">MKLKYYNKTALAVLILSFLMSSCRSVESGNSENIIDPPVSVGDASVVVNLLGPEFVESDGNNPQASTGKQLRNPQAKETYYTLTSPSTLLAAEVSEDTSVPLNTSAGINPVALVEGDPLVNGTKFRLIAYKMDGSYAGSKDFAVGTTSTSGLRLPKGVPYWMVVYSYGTNYLSGISPSETMSLGNAKHTYDNMVGQNGFLYQIQMFTPQEGDNTMSVVLRHKIAQVTTKINSSALSAPNNITSVTSATLIGNNKNAEFNLSNGSTANRSTSQNVETTFGQSPSTEWTSNAVFINADSPVNKTISFSANIAINNQTAKPVTITNGFSINPGYRTTYKINLKETKCGAVVKVGTVTGFRQFSCYNGGATENGSPFTPSADIHGAKYQWDGKKMVQNYDQTNIYANPGTGTDTDNTFGAGNITNENSMGLVCPPDYRVPSKDEWDSFIQANTLGLHTLSKISTGSTVYDSGIIVTYGGKITLFLPLAGYRSYISDPLNSNFGKFFKVITGGNGIYWSSTAVPNSFGTSVYNAYSLDFGDSSNSPGFTLNVGSNTPRRNGASLRCIKI</sequence>
<evidence type="ECO:0000256" key="1">
    <source>
        <dbReference type="SAM" id="MobiDB-lite"/>
    </source>
</evidence>
<evidence type="ECO:0000313" key="3">
    <source>
        <dbReference type="EMBL" id="AQX49270.1"/>
    </source>
</evidence>
<name>A0A494J6E3_9FLAO</name>
<dbReference type="Proteomes" id="UP000189738">
    <property type="component" value="Chromosome"/>
</dbReference>
<organism evidence="4">
    <name type="scientific">Elizabethkingia anophelis</name>
    <dbReference type="NCBI Taxonomy" id="1117645"/>
    <lineage>
        <taxon>Bacteria</taxon>
        <taxon>Pseudomonadati</taxon>
        <taxon>Bacteroidota</taxon>
        <taxon>Flavobacteriia</taxon>
        <taxon>Flavobacteriales</taxon>
        <taxon>Weeksellaceae</taxon>
        <taxon>Elizabethkingia</taxon>
    </lineage>
</organism>
<dbReference type="PROSITE" id="PS51257">
    <property type="entry name" value="PROKAR_LIPOPROTEIN"/>
    <property type="match status" value="1"/>
</dbReference>
<evidence type="ECO:0008006" key="6">
    <source>
        <dbReference type="Google" id="ProtNLM"/>
    </source>
</evidence>
<evidence type="ECO:0000256" key="2">
    <source>
        <dbReference type="SAM" id="SignalP"/>
    </source>
</evidence>
<dbReference type="EMBL" id="CP014339">
    <property type="protein sequence ID" value="AQX49270.1"/>
    <property type="molecule type" value="Genomic_DNA"/>
</dbReference>
<gene>
    <name evidence="3" type="ORF">AYC66_00595</name>
    <name evidence="4" type="ORF">BAY09_02925</name>
</gene>
<dbReference type="RefSeq" id="WP_078691408.1">
    <property type="nucleotide sequence ID" value="NZ_CP014339.1"/>
</dbReference>
<evidence type="ECO:0000313" key="4">
    <source>
        <dbReference type="EMBL" id="OPB49005.1"/>
    </source>
</evidence>
<evidence type="ECO:0000313" key="5">
    <source>
        <dbReference type="Proteomes" id="UP000189738"/>
    </source>
</evidence>
<dbReference type="AlphaFoldDB" id="A0A494J6E3"/>